<dbReference type="EC" id="2.1.1.217" evidence="2"/>
<proteinExistence type="predicted"/>
<dbReference type="PANTHER" id="PTHR38451">
    <property type="entry name" value="TRNA (ADENINE(22)-N(1))-METHYLTRANSFERASE"/>
    <property type="match status" value="1"/>
</dbReference>
<dbReference type="Proteomes" id="UP001154095">
    <property type="component" value="Chromosome"/>
</dbReference>
<dbReference type="EMBL" id="OW659496">
    <property type="protein sequence ID" value="CAH2762706.1"/>
    <property type="molecule type" value="Genomic_DNA"/>
</dbReference>
<sequence>MKLSNRLTEIFNLIPNKARVADVGTDHGLLLIKAIQEHKAVIGYGLDIAEKPLQQARENVERFGYQDKIKLHLGNGLEGFQGDADCFVIAGMGAETIWSIISNYKFKVNDTIIIQSNTKNAWLRQTVAENGFYIVDERFLLEREIPVFIMVIKISTSTNCALTQEDVLIGPVLKKHITEDYLIYLTNRANHLYSIKKHNAAFETEYNTIRNILEKEC</sequence>
<dbReference type="SUPFAM" id="SSF53335">
    <property type="entry name" value="S-adenosyl-L-methionine-dependent methyltransferases"/>
    <property type="match status" value="1"/>
</dbReference>
<dbReference type="PANTHER" id="PTHR38451:SF1">
    <property type="entry name" value="TRNA (ADENINE(22)-N(1))-METHYLTRANSFERASE"/>
    <property type="match status" value="1"/>
</dbReference>
<dbReference type="Gene3D" id="3.40.50.150">
    <property type="entry name" value="Vaccinia Virus protein VP39"/>
    <property type="match status" value="1"/>
</dbReference>
<evidence type="ECO:0000313" key="2">
    <source>
        <dbReference type="EMBL" id="CAH2762731.1"/>
    </source>
</evidence>
<reference evidence="2" key="1">
    <citation type="submission" date="2022-04" db="EMBL/GenBank/DDBJ databases">
        <authorList>
            <person name="Forde T."/>
        </authorList>
    </citation>
    <scope>NUCLEOTIDE SEQUENCE</scope>
    <source>
        <strain evidence="2">A18Y016a</strain>
        <strain evidence="1">A18Y020d</strain>
    </source>
</reference>
<evidence type="ECO:0000313" key="4">
    <source>
        <dbReference type="Proteomes" id="UP001154111"/>
    </source>
</evidence>
<dbReference type="AlphaFoldDB" id="A0AAU9VJV5"/>
<dbReference type="GO" id="GO:0160105">
    <property type="term" value="F:tRNA (adenine(22)-N1)-methyltransferase activity"/>
    <property type="evidence" value="ECO:0007669"/>
    <property type="project" value="UniProtKB-EC"/>
</dbReference>
<dbReference type="InterPro" id="IPR006901">
    <property type="entry name" value="TrmK"/>
</dbReference>
<dbReference type="Proteomes" id="UP001154111">
    <property type="component" value="Chromosome"/>
</dbReference>
<protein>
    <submittedName>
        <fullName evidence="2">SAM-dependent methyltransferase</fullName>
        <ecNumber evidence="2">2.1.1.217</ecNumber>
    </submittedName>
</protein>
<organism evidence="2 4">
    <name type="scientific">Erysipelothrix amsterdamensis</name>
    <dbReference type="NCBI Taxonomy" id="2929157"/>
    <lineage>
        <taxon>Bacteria</taxon>
        <taxon>Bacillati</taxon>
        <taxon>Bacillota</taxon>
        <taxon>Erysipelotrichia</taxon>
        <taxon>Erysipelotrichales</taxon>
        <taxon>Erysipelotrichaceae</taxon>
        <taxon>Erysipelothrix</taxon>
    </lineage>
</organism>
<keyword evidence="2" id="KW-0489">Methyltransferase</keyword>
<dbReference type="Pfam" id="PF12847">
    <property type="entry name" value="Methyltransf_18"/>
    <property type="match status" value="1"/>
</dbReference>
<keyword evidence="2" id="KW-0808">Transferase</keyword>
<dbReference type="RefSeq" id="WP_254006568.1">
    <property type="nucleotide sequence ID" value="NZ_OW659477.1"/>
</dbReference>
<dbReference type="InterPro" id="IPR029063">
    <property type="entry name" value="SAM-dependent_MTases_sf"/>
</dbReference>
<name>A0AAU9VJV5_9FIRM</name>
<evidence type="ECO:0000313" key="1">
    <source>
        <dbReference type="EMBL" id="CAH2762706.1"/>
    </source>
</evidence>
<evidence type="ECO:0000313" key="3">
    <source>
        <dbReference type="Proteomes" id="UP001154095"/>
    </source>
</evidence>
<accession>A0AAU9VJV5</accession>
<gene>
    <name evidence="2" type="primary">trmK</name>
    <name evidence="2" type="ORF">ERYAMS2_01350</name>
    <name evidence="1" type="ORF">ERYAMS_01056</name>
</gene>
<dbReference type="PIRSF" id="PIRSF018637">
    <property type="entry name" value="TrmK"/>
    <property type="match status" value="1"/>
</dbReference>
<keyword evidence="3" id="KW-1185">Reference proteome</keyword>
<dbReference type="GO" id="GO:0032259">
    <property type="term" value="P:methylation"/>
    <property type="evidence" value="ECO:0007669"/>
    <property type="project" value="UniProtKB-KW"/>
</dbReference>
<dbReference type="EMBL" id="OW659477">
    <property type="protein sequence ID" value="CAH2762731.1"/>
    <property type="molecule type" value="Genomic_DNA"/>
</dbReference>